<evidence type="ECO:0000256" key="1">
    <source>
        <dbReference type="SAM" id="MobiDB-lite"/>
    </source>
</evidence>
<dbReference type="AlphaFoldDB" id="A0A291RTQ3"/>
<organism evidence="2 3">
    <name type="scientific">Nocardia terpenica</name>
    <dbReference type="NCBI Taxonomy" id="455432"/>
    <lineage>
        <taxon>Bacteria</taxon>
        <taxon>Bacillati</taxon>
        <taxon>Actinomycetota</taxon>
        <taxon>Actinomycetes</taxon>
        <taxon>Mycobacteriales</taxon>
        <taxon>Nocardiaceae</taxon>
        <taxon>Nocardia</taxon>
    </lineage>
</organism>
<dbReference type="GO" id="GO:0030246">
    <property type="term" value="F:carbohydrate binding"/>
    <property type="evidence" value="ECO:0007669"/>
    <property type="project" value="InterPro"/>
</dbReference>
<protein>
    <submittedName>
        <fullName evidence="2">Aldose epimerase</fullName>
    </submittedName>
</protein>
<dbReference type="GO" id="GO:0016853">
    <property type="term" value="F:isomerase activity"/>
    <property type="evidence" value="ECO:0007669"/>
    <property type="project" value="InterPro"/>
</dbReference>
<dbReference type="InterPro" id="IPR011013">
    <property type="entry name" value="Gal_mutarotase_sf_dom"/>
</dbReference>
<proteinExistence type="predicted"/>
<dbReference type="SUPFAM" id="SSF74650">
    <property type="entry name" value="Galactose mutarotase-like"/>
    <property type="match status" value="1"/>
</dbReference>
<feature type="region of interest" description="Disordered" evidence="1">
    <location>
        <begin position="1"/>
        <end position="23"/>
    </location>
</feature>
<dbReference type="InterPro" id="IPR014718">
    <property type="entry name" value="GH-type_carb-bd"/>
</dbReference>
<dbReference type="GO" id="GO:0005975">
    <property type="term" value="P:carbohydrate metabolic process"/>
    <property type="evidence" value="ECO:0007669"/>
    <property type="project" value="InterPro"/>
</dbReference>
<dbReference type="KEGG" id="ntp:CRH09_35380"/>
<evidence type="ECO:0000313" key="3">
    <source>
        <dbReference type="Proteomes" id="UP000221961"/>
    </source>
</evidence>
<dbReference type="Gene3D" id="2.70.98.10">
    <property type="match status" value="1"/>
</dbReference>
<gene>
    <name evidence="2" type="ORF">CRH09_35380</name>
</gene>
<dbReference type="Pfam" id="PF01263">
    <property type="entry name" value="Aldose_epim"/>
    <property type="match status" value="1"/>
</dbReference>
<dbReference type="InterPro" id="IPR008183">
    <property type="entry name" value="Aldose_1/G6P_1-epimerase"/>
</dbReference>
<dbReference type="Proteomes" id="UP000221961">
    <property type="component" value="Chromosome"/>
</dbReference>
<name>A0A291RTQ3_9NOCA</name>
<dbReference type="EMBL" id="CP023778">
    <property type="protein sequence ID" value="ATL70680.1"/>
    <property type="molecule type" value="Genomic_DNA"/>
</dbReference>
<reference evidence="2 3" key="1">
    <citation type="submission" date="2017-10" db="EMBL/GenBank/DDBJ databases">
        <title>Comparative genomics between pathogenic Norcardia.</title>
        <authorList>
            <person name="Zeng L."/>
        </authorList>
    </citation>
    <scope>NUCLEOTIDE SEQUENCE [LARGE SCALE GENOMIC DNA]</scope>
    <source>
        <strain evidence="2 3">NC_YFY_NT001</strain>
    </source>
</reference>
<evidence type="ECO:0000313" key="2">
    <source>
        <dbReference type="EMBL" id="ATL70680.1"/>
    </source>
</evidence>
<accession>A0A291RTQ3</accession>
<feature type="region of interest" description="Disordered" evidence="1">
    <location>
        <begin position="253"/>
        <end position="273"/>
    </location>
</feature>
<sequence length="286" mass="32210">MLVDAAGHARRPYPNRARRESTVPDQELHLSAEDARLTVNAATGRVAYFRLGDIEVLRTGARFGSFPMAPWCGRMRNGELRWEGATYQLPRTAEPHAIHGTVRDHPWEVVERSETTLVLAQELREPWPFRGRVTQSFDLAPDSAAFRMTVESASDPFPAQVGWHPWFQRRLTPTGKDVEIDFTPGWQEERGADYLPTGNHIAPLPGPWDDCFGMPDGVRVTLTWPETLQLTITSPTRWLVVYDLPPETVCIEPESGPPNGLNTTPRPVTPANPLEADMTWRWNSLA</sequence>